<dbReference type="RefSeq" id="WP_173073508.1">
    <property type="nucleotide sequence ID" value="NZ_CP041345.1"/>
</dbReference>
<feature type="chain" id="PRO_5029512758" description="YCII-related domain-containing protein" evidence="1">
    <location>
        <begin position="22"/>
        <end position="154"/>
    </location>
</feature>
<proteinExistence type="predicted"/>
<gene>
    <name evidence="2" type="ORF">FHG85_04800</name>
</gene>
<evidence type="ECO:0008006" key="4">
    <source>
        <dbReference type="Google" id="ProtNLM"/>
    </source>
</evidence>
<dbReference type="EMBL" id="CP041345">
    <property type="protein sequence ID" value="QKG79607.1"/>
    <property type="molecule type" value="Genomic_DNA"/>
</dbReference>
<organism evidence="2 3">
    <name type="scientific">Tenuifilum thalassicum</name>
    <dbReference type="NCBI Taxonomy" id="2590900"/>
    <lineage>
        <taxon>Bacteria</taxon>
        <taxon>Pseudomonadati</taxon>
        <taxon>Bacteroidota</taxon>
        <taxon>Bacteroidia</taxon>
        <taxon>Bacteroidales</taxon>
        <taxon>Tenuifilaceae</taxon>
        <taxon>Tenuifilum</taxon>
    </lineage>
</organism>
<dbReference type="AlphaFoldDB" id="A0A7D3XE33"/>
<dbReference type="KEGG" id="ttz:FHG85_04800"/>
<dbReference type="Proteomes" id="UP000500961">
    <property type="component" value="Chromosome"/>
</dbReference>
<evidence type="ECO:0000256" key="1">
    <source>
        <dbReference type="SAM" id="SignalP"/>
    </source>
</evidence>
<protein>
    <recommendedName>
        <fullName evidence="4">YCII-related domain-containing protein</fullName>
    </recommendedName>
</protein>
<accession>A0A7D3XE33</accession>
<dbReference type="SUPFAM" id="SSF54909">
    <property type="entry name" value="Dimeric alpha+beta barrel"/>
    <property type="match status" value="1"/>
</dbReference>
<dbReference type="InterPro" id="IPR011008">
    <property type="entry name" value="Dimeric_a/b-barrel"/>
</dbReference>
<feature type="signal peptide" evidence="1">
    <location>
        <begin position="1"/>
        <end position="21"/>
    </location>
</feature>
<evidence type="ECO:0000313" key="3">
    <source>
        <dbReference type="Proteomes" id="UP000500961"/>
    </source>
</evidence>
<sequence>MRLYVFSAILVFFTLTGQAQGQTPASNFNKKLADSLGADEYGMKWYVMVMLKTGTKKIQSRDSLSWLYKGHIDAINELTEKGLLIVTGPLGKNTQNYRSFYILNTNKAEEAQKLMMKNPAVKYGLFDPEFFFWYGPAALPTYRKYQPLVEAKKP</sequence>
<keyword evidence="3" id="KW-1185">Reference proteome</keyword>
<keyword evidence="1" id="KW-0732">Signal</keyword>
<name>A0A7D3XE33_9BACT</name>
<reference evidence="2 3" key="1">
    <citation type="submission" date="2019-07" db="EMBL/GenBank/DDBJ databases">
        <title>Thalassofilum flectens gen. nov., sp. nov., a novel moderate thermophilic anaerobe from a shallow sea hot spring in Kunashir Island (Russia), representing a new family in the order Bacteroidales, and proposal of Thalassofilacea fam. nov.</title>
        <authorList>
            <person name="Kochetkova T.V."/>
            <person name="Podosokorskaya O.A."/>
            <person name="Novikov A."/>
            <person name="Elcheninov A.G."/>
            <person name="Toshchakov S.V."/>
            <person name="Kublanov I.V."/>
        </authorList>
    </citation>
    <scope>NUCLEOTIDE SEQUENCE [LARGE SCALE GENOMIC DNA]</scope>
    <source>
        <strain evidence="2 3">38-H</strain>
    </source>
</reference>
<evidence type="ECO:0000313" key="2">
    <source>
        <dbReference type="EMBL" id="QKG79607.1"/>
    </source>
</evidence>